<name>A0AAV1XDY6_LUPLU</name>
<dbReference type="PANTHER" id="PTHR46740">
    <property type="entry name" value="PROTEIN DYAD"/>
    <property type="match status" value="1"/>
</dbReference>
<evidence type="ECO:0000313" key="5">
    <source>
        <dbReference type="Proteomes" id="UP001497480"/>
    </source>
</evidence>
<evidence type="ECO:0000256" key="1">
    <source>
        <dbReference type="SAM" id="Coils"/>
    </source>
</evidence>
<dbReference type="EMBL" id="CAXHTB010000014">
    <property type="protein sequence ID" value="CAL0319781.1"/>
    <property type="molecule type" value="Genomic_DNA"/>
</dbReference>
<protein>
    <recommendedName>
        <fullName evidence="3">PTC1-like winged helix-turn-helix domain-containing protein</fullName>
    </recommendedName>
</protein>
<evidence type="ECO:0000313" key="4">
    <source>
        <dbReference type="EMBL" id="CAL0319781.1"/>
    </source>
</evidence>
<dbReference type="GO" id="GO:0007131">
    <property type="term" value="P:reciprocal meiotic recombination"/>
    <property type="evidence" value="ECO:0007669"/>
    <property type="project" value="InterPro"/>
</dbReference>
<proteinExistence type="predicted"/>
<dbReference type="Proteomes" id="UP001497480">
    <property type="component" value="Unassembled WGS sequence"/>
</dbReference>
<feature type="domain" description="PTC1-like winged helix-turn-helix" evidence="3">
    <location>
        <begin position="88"/>
        <end position="170"/>
    </location>
</feature>
<feature type="compositionally biased region" description="Acidic residues" evidence="2">
    <location>
        <begin position="28"/>
        <end position="38"/>
    </location>
</feature>
<sequence length="464" mass="53868">MEQWGVRHRVMYINQDEEHGSQLPYDIPNEEESTDEEEKTIKTEPDFLSETRKRKCRSLNQLREVKDESCEKRNGRKLKSKRNESKDRWSAERYNLAEQSMWEVLKAEGATFDNPITRPALRMAARKRIGDTGLLDHLLKHIDGKVAPGGIDRFRRWFNTNGIMEYWLESADLDKVRQEAGVQNPFWMPPSTFRAGGAPSQDTDSSGELKLLKIEMAQMKKDMQELIAKKQDKNEIGLMEETHKEFLKWRAVTDCRLTEIMDSMKRLQGKYGELVIWKTKFEQQLVEITNKLSDLQASRGRTAFSPHSEKWKDWIESTNIENIQDDEFATWIGGSSELLNVPQEVVLGDPNSVPPAQFLIEAPTNKKSEFLELVHARQEYQPNVTPDSSTTVTSNNSKSDMDNSLMMFQVMSLECTYHLYKFSITYIIVLSQDMFMDLYKWKDKMEQQLLELSNTVYGGMLGMK</sequence>
<dbReference type="Pfam" id="PF25874">
    <property type="entry name" value="WHD_plant_repro"/>
    <property type="match status" value="1"/>
</dbReference>
<evidence type="ECO:0000259" key="3">
    <source>
        <dbReference type="Pfam" id="PF25874"/>
    </source>
</evidence>
<gene>
    <name evidence="4" type="ORF">LLUT_LOCUS20841</name>
</gene>
<dbReference type="AlphaFoldDB" id="A0AAV1XDY6"/>
<keyword evidence="5" id="KW-1185">Reference proteome</keyword>
<feature type="region of interest" description="Disordered" evidence="2">
    <location>
        <begin position="15"/>
        <end position="52"/>
    </location>
</feature>
<evidence type="ECO:0000256" key="2">
    <source>
        <dbReference type="SAM" id="MobiDB-lite"/>
    </source>
</evidence>
<keyword evidence="1" id="KW-0175">Coiled coil</keyword>
<dbReference type="InterPro" id="IPR044221">
    <property type="entry name" value="DYAD/AMEIOTIC1"/>
</dbReference>
<dbReference type="PANTHER" id="PTHR46740:SF1">
    <property type="entry name" value="DYAD PROTEIN"/>
    <property type="match status" value="1"/>
</dbReference>
<dbReference type="InterPro" id="IPR059080">
    <property type="entry name" value="WHD_PTC1"/>
</dbReference>
<reference evidence="4 5" key="1">
    <citation type="submission" date="2024-03" db="EMBL/GenBank/DDBJ databases">
        <authorList>
            <person name="Martinez-Hernandez J."/>
        </authorList>
    </citation>
    <scope>NUCLEOTIDE SEQUENCE [LARGE SCALE GENOMIC DNA]</scope>
</reference>
<dbReference type="GO" id="GO:0051177">
    <property type="term" value="P:meiotic sister chromatid cohesion"/>
    <property type="evidence" value="ECO:0007669"/>
    <property type="project" value="InterPro"/>
</dbReference>
<accession>A0AAV1XDY6</accession>
<comment type="caution">
    <text evidence="4">The sequence shown here is derived from an EMBL/GenBank/DDBJ whole genome shotgun (WGS) entry which is preliminary data.</text>
</comment>
<feature type="compositionally biased region" description="Basic and acidic residues" evidence="2">
    <location>
        <begin position="39"/>
        <end position="51"/>
    </location>
</feature>
<feature type="coiled-coil region" evidence="1">
    <location>
        <begin position="209"/>
        <end position="236"/>
    </location>
</feature>
<organism evidence="4 5">
    <name type="scientific">Lupinus luteus</name>
    <name type="common">European yellow lupine</name>
    <dbReference type="NCBI Taxonomy" id="3873"/>
    <lineage>
        <taxon>Eukaryota</taxon>
        <taxon>Viridiplantae</taxon>
        <taxon>Streptophyta</taxon>
        <taxon>Embryophyta</taxon>
        <taxon>Tracheophyta</taxon>
        <taxon>Spermatophyta</taxon>
        <taxon>Magnoliopsida</taxon>
        <taxon>eudicotyledons</taxon>
        <taxon>Gunneridae</taxon>
        <taxon>Pentapetalae</taxon>
        <taxon>rosids</taxon>
        <taxon>fabids</taxon>
        <taxon>Fabales</taxon>
        <taxon>Fabaceae</taxon>
        <taxon>Papilionoideae</taxon>
        <taxon>50 kb inversion clade</taxon>
        <taxon>genistoids sensu lato</taxon>
        <taxon>core genistoids</taxon>
        <taxon>Genisteae</taxon>
        <taxon>Lupinus</taxon>
    </lineage>
</organism>